<dbReference type="Gene3D" id="3.30.450.40">
    <property type="match status" value="2"/>
</dbReference>
<evidence type="ECO:0000256" key="4">
    <source>
        <dbReference type="ARBA" id="ARBA00023163"/>
    </source>
</evidence>
<keyword evidence="2" id="KW-0418">Kinase</keyword>
<dbReference type="eggNOG" id="arCOG02276">
    <property type="taxonomic scope" value="Archaea"/>
</dbReference>
<dbReference type="InterPro" id="IPR007050">
    <property type="entry name" value="HTH_bacterioopsin"/>
</dbReference>
<dbReference type="RefSeq" id="WP_007689761.1">
    <property type="nucleotide sequence ID" value="NZ_AOMB01000003.1"/>
</dbReference>
<evidence type="ECO:0000259" key="6">
    <source>
        <dbReference type="PROSITE" id="PS50110"/>
    </source>
</evidence>
<sequence>MLINSYTPPSVLLVGTESWLSSVATSLEGTAETLHCAQTVEEGLGRLRNESCDISCIVSAYTIPDGDGISLLRAVRSTHAQLPVILYPRNGSESLASNAIAAGTTDYIVPSGDIPDLQLQERVEQVLTNAKREEDKIQQAEQFEIQFSDPLTATILLDSDGFIHRMNDTALELTDATSKSPKNKRLWDLPLWTQQRDIRNIRNSFEAAVLGMPQTLETTYDTPNGDSVVDLSIRAAPEGEKEARSVLVTMKNISERVELERDLRHSEQLHRVILNNMNETILIADDDGEFTYICPNVRFIFGYTAEEIEEIGTISELLGDGLFDTDDLDKKGIITNKEREVTDKYADEHTLLINIKRVSINGGTTLISCRDITTRKQREEALSTLHDLARELLYTESREEIAQSLVQHARRALPLEYIEYYSLDERTNVLHSSASSDSLKTPQKSDTRIELSEENVVSQAFLEGRLMITDEGIESPVIQPSDLRSSLAVPIGDEGVLFASSTTPDSLNDVVREITDLLGATAEAAFDRVQRDEKLHKRDRELQQRNRRLSKLNRINDIIREIDQELVTARTQEGIEYAVCERLTASDRFNFAWIGFPGESTGQVIPQAWAGRGMEYLNSTFSEDVPHEEPTAQAAETRQATVVSNIASKIHSETWRSEALAHGFRSALSLPLVHEEAFYGVVTVYASQQEAFDETTLSVLNELSETIAAAITAAKQRDALLSDTATELEYKTTDKESVLLQLARTADCAICFDEGLQQTSQGISAIAKVEQDSLDHLREAAISIVGVEDFRVISESTDGGASSVQLRFSNPFIATKLIDHGAILREISVNPEAMRLKIEVPHPTATRPINNILSNEFKDLSLITQYGRQRSNDIRDLARPQIFDQLTDRQLEVVRTAYLSGYFETPRESTGSEVAETLGVSPSAFSQLNRTVQRKIFSTLLEPES</sequence>
<dbReference type="InterPro" id="IPR003018">
    <property type="entry name" value="GAF"/>
</dbReference>
<dbReference type="InterPro" id="IPR001789">
    <property type="entry name" value="Sig_transdc_resp-reg_receiver"/>
</dbReference>
<dbReference type="SUPFAM" id="SSF52172">
    <property type="entry name" value="CheY-like"/>
    <property type="match status" value="1"/>
</dbReference>
<gene>
    <name evidence="8" type="ORF">C447_00550</name>
</gene>
<organism evidence="8 9">
    <name type="scientific">Halococcus hamelinensis 100A6</name>
    <dbReference type="NCBI Taxonomy" id="1132509"/>
    <lineage>
        <taxon>Archaea</taxon>
        <taxon>Methanobacteriati</taxon>
        <taxon>Methanobacteriota</taxon>
        <taxon>Stenosarchaea group</taxon>
        <taxon>Halobacteria</taxon>
        <taxon>Halobacteriales</taxon>
        <taxon>Halococcaceae</taxon>
        <taxon>Halococcus</taxon>
    </lineage>
</organism>
<proteinExistence type="predicted"/>
<protein>
    <submittedName>
        <fullName evidence="8">Bacterio-opsin activator-like protein</fullName>
    </submittedName>
</protein>
<dbReference type="PATRIC" id="fig|1132509.6.peg.130"/>
<dbReference type="Gene3D" id="3.30.450.20">
    <property type="entry name" value="PAS domain"/>
    <property type="match status" value="2"/>
</dbReference>
<dbReference type="Proteomes" id="UP000011566">
    <property type="component" value="Unassembled WGS sequence"/>
</dbReference>
<dbReference type="AlphaFoldDB" id="M0MBN9"/>
<dbReference type="InterPro" id="IPR035965">
    <property type="entry name" value="PAS-like_dom_sf"/>
</dbReference>
<dbReference type="Pfam" id="PF13426">
    <property type="entry name" value="PAS_9"/>
    <property type="match status" value="1"/>
</dbReference>
<dbReference type="PANTHER" id="PTHR34236">
    <property type="entry name" value="DIMETHYL SULFOXIDE REDUCTASE TRANSCRIPTIONAL ACTIVATOR"/>
    <property type="match status" value="1"/>
</dbReference>
<keyword evidence="1" id="KW-0808">Transferase</keyword>
<dbReference type="GO" id="GO:0016301">
    <property type="term" value="F:kinase activity"/>
    <property type="evidence" value="ECO:0007669"/>
    <property type="project" value="UniProtKB-KW"/>
</dbReference>
<dbReference type="EMBL" id="AOMB01000003">
    <property type="protein sequence ID" value="EMA42034.1"/>
    <property type="molecule type" value="Genomic_DNA"/>
</dbReference>
<dbReference type="eggNOG" id="arCOG02333">
    <property type="taxonomic scope" value="Archaea"/>
</dbReference>
<name>M0MBN9_9EURY</name>
<feature type="domain" description="PAS" evidence="7">
    <location>
        <begin position="266"/>
        <end position="308"/>
    </location>
</feature>
<dbReference type="NCBIfam" id="TIGR00229">
    <property type="entry name" value="sensory_box"/>
    <property type="match status" value="1"/>
</dbReference>
<dbReference type="SMART" id="SM00091">
    <property type="entry name" value="PAS"/>
    <property type="match status" value="2"/>
</dbReference>
<dbReference type="SMART" id="SM00448">
    <property type="entry name" value="REC"/>
    <property type="match status" value="1"/>
</dbReference>
<dbReference type="PROSITE" id="PS50112">
    <property type="entry name" value="PAS"/>
    <property type="match status" value="1"/>
</dbReference>
<accession>M0MBN9</accession>
<dbReference type="InterPro" id="IPR000014">
    <property type="entry name" value="PAS"/>
</dbReference>
<dbReference type="Gene3D" id="3.40.50.2300">
    <property type="match status" value="1"/>
</dbReference>
<comment type="caution">
    <text evidence="5">Lacks conserved residue(s) required for the propagation of feature annotation.</text>
</comment>
<dbReference type="Pfam" id="PF13185">
    <property type="entry name" value="GAF_2"/>
    <property type="match status" value="1"/>
</dbReference>
<evidence type="ECO:0000256" key="5">
    <source>
        <dbReference type="PROSITE-ProRule" id="PRU00169"/>
    </source>
</evidence>
<dbReference type="InterPro" id="IPR011006">
    <property type="entry name" value="CheY-like_superfamily"/>
</dbReference>
<keyword evidence="4" id="KW-0804">Transcription</keyword>
<keyword evidence="9" id="KW-1185">Reference proteome</keyword>
<dbReference type="PANTHER" id="PTHR34236:SF1">
    <property type="entry name" value="DIMETHYL SULFOXIDE REDUCTASE TRANSCRIPTIONAL ACTIVATOR"/>
    <property type="match status" value="1"/>
</dbReference>
<dbReference type="CDD" id="cd00156">
    <property type="entry name" value="REC"/>
    <property type="match status" value="1"/>
</dbReference>
<dbReference type="SUPFAM" id="SSF55781">
    <property type="entry name" value="GAF domain-like"/>
    <property type="match status" value="2"/>
</dbReference>
<keyword evidence="3" id="KW-0805">Transcription regulation</keyword>
<evidence type="ECO:0000256" key="1">
    <source>
        <dbReference type="ARBA" id="ARBA00022679"/>
    </source>
</evidence>
<dbReference type="InterPro" id="IPR031803">
    <property type="entry name" value="BAT_GAF/HTH-assoc"/>
</dbReference>
<evidence type="ECO:0000259" key="7">
    <source>
        <dbReference type="PROSITE" id="PS50112"/>
    </source>
</evidence>
<dbReference type="GO" id="GO:0000160">
    <property type="term" value="P:phosphorelay signal transduction system"/>
    <property type="evidence" value="ECO:0007669"/>
    <property type="project" value="InterPro"/>
</dbReference>
<evidence type="ECO:0000313" key="9">
    <source>
        <dbReference type="Proteomes" id="UP000011566"/>
    </source>
</evidence>
<dbReference type="OrthoDB" id="165911at2157"/>
<dbReference type="SUPFAM" id="SSF55785">
    <property type="entry name" value="PYP-like sensor domain (PAS domain)"/>
    <property type="match status" value="2"/>
</dbReference>
<dbReference type="InterPro" id="IPR029016">
    <property type="entry name" value="GAF-like_dom_sf"/>
</dbReference>
<dbReference type="Pfam" id="PF15915">
    <property type="entry name" value="BAT"/>
    <property type="match status" value="1"/>
</dbReference>
<evidence type="ECO:0000256" key="3">
    <source>
        <dbReference type="ARBA" id="ARBA00023015"/>
    </source>
</evidence>
<evidence type="ECO:0000256" key="2">
    <source>
        <dbReference type="ARBA" id="ARBA00022777"/>
    </source>
</evidence>
<feature type="domain" description="Response regulatory" evidence="6">
    <location>
        <begin position="10"/>
        <end position="125"/>
    </location>
</feature>
<comment type="caution">
    <text evidence="8">The sequence shown here is derived from an EMBL/GenBank/DDBJ whole genome shotgun (WGS) entry which is preliminary data.</text>
</comment>
<evidence type="ECO:0000313" key="8">
    <source>
        <dbReference type="EMBL" id="EMA42034.1"/>
    </source>
</evidence>
<reference evidence="8 9" key="1">
    <citation type="journal article" date="2014" name="PLoS Genet.">
        <title>Phylogenetically driven sequencing of extremely halophilic archaea reveals strategies for static and dynamic osmo-response.</title>
        <authorList>
            <person name="Becker E.A."/>
            <person name="Seitzer P.M."/>
            <person name="Tritt A."/>
            <person name="Larsen D."/>
            <person name="Krusor M."/>
            <person name="Yao A.I."/>
            <person name="Wu D."/>
            <person name="Madern D."/>
            <person name="Eisen J.A."/>
            <person name="Darling A.E."/>
            <person name="Facciotti M.T."/>
        </authorList>
    </citation>
    <scope>NUCLEOTIDE SEQUENCE [LARGE SCALE GENOMIC DNA]</scope>
    <source>
        <strain evidence="8 9">100A6</strain>
    </source>
</reference>
<dbReference type="Pfam" id="PF04967">
    <property type="entry name" value="HTH_10"/>
    <property type="match status" value="1"/>
</dbReference>
<dbReference type="PROSITE" id="PS50110">
    <property type="entry name" value="RESPONSE_REGULATORY"/>
    <property type="match status" value="1"/>
</dbReference>